<evidence type="ECO:0000259" key="1">
    <source>
        <dbReference type="Pfam" id="PF06985"/>
    </source>
</evidence>
<reference evidence="2" key="1">
    <citation type="submission" date="2022-10" db="EMBL/GenBank/DDBJ databases">
        <title>Culturing micro-colonial fungi from biological soil crusts in the Mojave desert and describing Neophaeococcomyces mojavensis, and introducing the new genera and species Taxawa tesnikishii.</title>
        <authorList>
            <person name="Kurbessoian T."/>
            <person name="Stajich J.E."/>
        </authorList>
    </citation>
    <scope>NUCLEOTIDE SEQUENCE</scope>
    <source>
        <strain evidence="2">TK_41</strain>
    </source>
</reference>
<protein>
    <recommendedName>
        <fullName evidence="1">Heterokaryon incompatibility domain-containing protein</fullName>
    </recommendedName>
</protein>
<dbReference type="InterPro" id="IPR010730">
    <property type="entry name" value="HET"/>
</dbReference>
<dbReference type="EMBL" id="JAPDRK010000003">
    <property type="protein sequence ID" value="KAJ9614484.1"/>
    <property type="molecule type" value="Genomic_DNA"/>
</dbReference>
<evidence type="ECO:0000313" key="2">
    <source>
        <dbReference type="EMBL" id="KAJ9614484.1"/>
    </source>
</evidence>
<accession>A0AA39CN77</accession>
<evidence type="ECO:0000313" key="3">
    <source>
        <dbReference type="Proteomes" id="UP001172673"/>
    </source>
</evidence>
<dbReference type="Proteomes" id="UP001172673">
    <property type="component" value="Unassembled WGS sequence"/>
</dbReference>
<sequence length="572" mass="65223">MIAPHIIRWLEDCILNHGKCQALATSSTSLPNGAATGKDDSPSSANFLPTRLVEMHEEAGRLRLKLMKSSEIIPTPQSQRYGPRLQLGLRNPEYVALSYCWGEGTSQPVTSQHTIGRHLIDIDIQSLPKTIQQAMSLVFRLGISYVWVDALCIIQPSDNDSSDWERESSMMGQVYSNSVFTLMAEHASDVHGGLLPSRPAFKYPLRSLSFDTFKPQPPLYFKKDVIPSTDAKTSLFTFCPALANVQGVVGSSPLSRRGWTLQERIMSTRAVHINAEGVFWNCAELAASEHHPTRSSAEDMADQGHYISYPRIRCRWDRSLSRDELIRMWMDIIRQYSARRLTNVTDKLPALSGVAKAFYQHYSSNDEYLAGMWGSMLPKTLLWHTRPRPTSVPSHRWRERIPGIPTWSCLSVTSPIVFEREHISRQSLSWDVETLSGTTKKVGQDPFGHVLGGRWRLSGDIRVMQLRMDRSAPTGFEIFKREDDRFYSSVYFDELPLLKSILDSDVDEVLLTVLRVCHFTDTPYRDYSLLLERTEDTSKKEYRRIGIYARDRDKKDVLVEAGLWDRCEIDLV</sequence>
<organism evidence="2 3">
    <name type="scientific">Cladophialophora chaetospira</name>
    <dbReference type="NCBI Taxonomy" id="386627"/>
    <lineage>
        <taxon>Eukaryota</taxon>
        <taxon>Fungi</taxon>
        <taxon>Dikarya</taxon>
        <taxon>Ascomycota</taxon>
        <taxon>Pezizomycotina</taxon>
        <taxon>Eurotiomycetes</taxon>
        <taxon>Chaetothyriomycetidae</taxon>
        <taxon>Chaetothyriales</taxon>
        <taxon>Herpotrichiellaceae</taxon>
        <taxon>Cladophialophora</taxon>
    </lineage>
</organism>
<proteinExistence type="predicted"/>
<dbReference type="AlphaFoldDB" id="A0AA39CN77"/>
<comment type="caution">
    <text evidence="2">The sequence shown here is derived from an EMBL/GenBank/DDBJ whole genome shotgun (WGS) entry which is preliminary data.</text>
</comment>
<dbReference type="PANTHER" id="PTHR33112">
    <property type="entry name" value="DOMAIN PROTEIN, PUTATIVE-RELATED"/>
    <property type="match status" value="1"/>
</dbReference>
<dbReference type="Pfam" id="PF06985">
    <property type="entry name" value="HET"/>
    <property type="match status" value="1"/>
</dbReference>
<keyword evidence="3" id="KW-1185">Reference proteome</keyword>
<dbReference type="PANTHER" id="PTHR33112:SF16">
    <property type="entry name" value="HETEROKARYON INCOMPATIBILITY DOMAIN-CONTAINING PROTEIN"/>
    <property type="match status" value="1"/>
</dbReference>
<gene>
    <name evidence="2" type="ORF">H2200_002621</name>
</gene>
<name>A0AA39CN77_9EURO</name>
<feature type="domain" description="Heterokaryon incompatibility" evidence="1">
    <location>
        <begin position="94"/>
        <end position="263"/>
    </location>
</feature>